<evidence type="ECO:0000313" key="1">
    <source>
        <dbReference type="EMBL" id="PTA66412.1"/>
    </source>
</evidence>
<accession>A0A2T3W3G3</accession>
<dbReference type="Pfam" id="PF15603">
    <property type="entry name" value="Imm74"/>
    <property type="match status" value="1"/>
</dbReference>
<evidence type="ECO:0000313" key="2">
    <source>
        <dbReference type="Proteomes" id="UP000240317"/>
    </source>
</evidence>
<reference evidence="1 2" key="1">
    <citation type="submission" date="2018-03" db="EMBL/GenBank/DDBJ databases">
        <title>Draft genome of Deinococcus sp. OD32.</title>
        <authorList>
            <person name="Wang X.-P."/>
            <person name="Du Z.-J."/>
        </authorList>
    </citation>
    <scope>NUCLEOTIDE SEQUENCE [LARGE SCALE GENOMIC DNA]</scope>
    <source>
        <strain evidence="1 2">OD32</strain>
    </source>
</reference>
<dbReference type="EMBL" id="PYSV01000033">
    <property type="protein sequence ID" value="PTA66412.1"/>
    <property type="molecule type" value="Genomic_DNA"/>
</dbReference>
<gene>
    <name evidence="1" type="ORF">C8263_18010</name>
</gene>
<dbReference type="InterPro" id="IPR028148">
    <property type="entry name" value="Imm74"/>
</dbReference>
<dbReference type="AlphaFoldDB" id="A0A2T3W3G3"/>
<dbReference type="Proteomes" id="UP000240317">
    <property type="component" value="Unassembled WGS sequence"/>
</dbReference>
<proteinExistence type="predicted"/>
<dbReference type="OrthoDB" id="9102407at2"/>
<comment type="caution">
    <text evidence="1">The sequence shown here is derived from an EMBL/GenBank/DDBJ whole genome shotgun (WGS) entry which is preliminary data.</text>
</comment>
<sequence length="84" mass="9332">MAGVNIVQVTRSWISIRVGERSVRFGGEMLLPETGKLGFVIYRDRPSHWNPPDHGIPIAQTDTDAMVHAAQQTLARDGHVLQVE</sequence>
<protein>
    <submittedName>
        <fullName evidence="1">Uncharacterized protein</fullName>
    </submittedName>
</protein>
<keyword evidence="2" id="KW-1185">Reference proteome</keyword>
<organism evidence="1 2">
    <name type="scientific">Deinococcus arcticus</name>
    <dbReference type="NCBI Taxonomy" id="2136176"/>
    <lineage>
        <taxon>Bacteria</taxon>
        <taxon>Thermotogati</taxon>
        <taxon>Deinococcota</taxon>
        <taxon>Deinococci</taxon>
        <taxon>Deinococcales</taxon>
        <taxon>Deinococcaceae</taxon>
        <taxon>Deinococcus</taxon>
    </lineage>
</organism>
<name>A0A2T3W3G3_9DEIO</name>
<dbReference type="RefSeq" id="WP_107139514.1">
    <property type="nucleotide sequence ID" value="NZ_PYSV01000033.1"/>
</dbReference>